<dbReference type="Pfam" id="PF13181">
    <property type="entry name" value="TPR_8"/>
    <property type="match status" value="1"/>
</dbReference>
<dbReference type="Proteomes" id="UP000464378">
    <property type="component" value="Chromosome"/>
</dbReference>
<evidence type="ECO:0000256" key="2">
    <source>
        <dbReference type="SAM" id="MobiDB-lite"/>
    </source>
</evidence>
<dbReference type="Pfam" id="PF14559">
    <property type="entry name" value="TPR_19"/>
    <property type="match status" value="1"/>
</dbReference>
<dbReference type="SMART" id="SM00028">
    <property type="entry name" value="TPR"/>
    <property type="match status" value="5"/>
</dbReference>
<protein>
    <recommendedName>
        <fullName evidence="5">Tetratricopeptide repeat protein</fullName>
    </recommendedName>
</protein>
<reference evidence="3" key="1">
    <citation type="submission" date="2019-04" db="EMBL/GenBank/DDBJ databases">
        <authorList>
            <consortium name="Science for Life Laboratories"/>
        </authorList>
    </citation>
    <scope>NUCLEOTIDE SEQUENCE</scope>
    <source>
        <strain evidence="3">MBLW1</strain>
    </source>
</reference>
<dbReference type="InterPro" id="IPR019734">
    <property type="entry name" value="TPR_rpt"/>
</dbReference>
<organism evidence="3">
    <name type="scientific">Tuwongella immobilis</name>
    <dbReference type="NCBI Taxonomy" id="692036"/>
    <lineage>
        <taxon>Bacteria</taxon>
        <taxon>Pseudomonadati</taxon>
        <taxon>Planctomycetota</taxon>
        <taxon>Planctomycetia</taxon>
        <taxon>Gemmatales</taxon>
        <taxon>Gemmataceae</taxon>
        <taxon>Tuwongella</taxon>
    </lineage>
</organism>
<dbReference type="AlphaFoldDB" id="A0A6C2YRG5"/>
<feature type="repeat" description="TPR" evidence="1">
    <location>
        <begin position="167"/>
        <end position="200"/>
    </location>
</feature>
<evidence type="ECO:0000256" key="1">
    <source>
        <dbReference type="PROSITE-ProRule" id="PRU00339"/>
    </source>
</evidence>
<dbReference type="PROSITE" id="PS50005">
    <property type="entry name" value="TPR"/>
    <property type="match status" value="2"/>
</dbReference>
<evidence type="ECO:0008006" key="5">
    <source>
        <dbReference type="Google" id="ProtNLM"/>
    </source>
</evidence>
<feature type="repeat" description="TPR" evidence="1">
    <location>
        <begin position="269"/>
        <end position="302"/>
    </location>
</feature>
<dbReference type="InterPro" id="IPR011990">
    <property type="entry name" value="TPR-like_helical_dom_sf"/>
</dbReference>
<dbReference type="RefSeq" id="WP_162658725.1">
    <property type="nucleotide sequence ID" value="NZ_LR593887.1"/>
</dbReference>
<keyword evidence="4" id="KW-1185">Reference proteome</keyword>
<dbReference type="Gene3D" id="1.25.40.10">
    <property type="entry name" value="Tetratricopeptide repeat domain"/>
    <property type="match status" value="1"/>
</dbReference>
<sequence length="430" mass="48712">MRRLKQIVFGGLLLVGVGFAGQRIGSEVSAGQHYRAAIAAEEQRQFETALSEIEPCLTTWSGSGESFATAARIARRAGDFTRAQRWLIRAEQLGWVPEAIALEKALLAVQQGRGSSYFKYLHDSIDQNHPETLRIIEVLGPAYLQNYQMEQATPLAELWTEKEPTNPTAWFLLGNCREKIRHFAEARVAFVKAVELDGSQLPIRRAVARAHLRANAAEQALPHFQWLMQRDPNDRQARLGMAECARLQQRWGEAESILATLEAQYPNDAEIYSAQGYLAMDQTRFAEAVTAFRKAVANPPYENRMLINLAVALENSGQGTEAATVREQFKQAEADQVELAKVTRQIWEQPNVAEYRYQAGLLMMRNHFTVEAIRWWESVLPLEPNHRPTLERLVEYYEKREPMKAKFLRDRLQPASSPAVGNRIPNAGTK</sequence>
<gene>
    <name evidence="3" type="ORF">GMBLW1_03850</name>
</gene>
<name>A0A6C2YRG5_9BACT</name>
<dbReference type="EMBL" id="LR593887">
    <property type="protein sequence ID" value="VTS04518.1"/>
    <property type="molecule type" value="Genomic_DNA"/>
</dbReference>
<evidence type="ECO:0000313" key="4">
    <source>
        <dbReference type="Proteomes" id="UP000464378"/>
    </source>
</evidence>
<evidence type="ECO:0000313" key="3">
    <source>
        <dbReference type="EMBL" id="VIP03575.1"/>
    </source>
</evidence>
<feature type="region of interest" description="Disordered" evidence="2">
    <location>
        <begin position="410"/>
        <end position="430"/>
    </location>
</feature>
<dbReference type="SUPFAM" id="SSF48452">
    <property type="entry name" value="TPR-like"/>
    <property type="match status" value="1"/>
</dbReference>
<accession>A0A6C2YRG5</accession>
<dbReference type="InParanoid" id="A0A6C2YRG5"/>
<keyword evidence="1" id="KW-0802">TPR repeat</keyword>
<dbReference type="PANTHER" id="PTHR12558">
    <property type="entry name" value="CELL DIVISION CYCLE 16,23,27"/>
    <property type="match status" value="1"/>
</dbReference>
<dbReference type="EMBL" id="LR586016">
    <property type="protein sequence ID" value="VIP03575.1"/>
    <property type="molecule type" value="Genomic_DNA"/>
</dbReference>
<dbReference type="PANTHER" id="PTHR12558:SF13">
    <property type="entry name" value="CELL DIVISION CYCLE PROTEIN 27 HOMOLOG"/>
    <property type="match status" value="1"/>
</dbReference>
<dbReference type="KEGG" id="tim:GMBLW1_03850"/>
<proteinExistence type="predicted"/>